<gene>
    <name evidence="7" type="ORF">HU200_018450</name>
</gene>
<keyword evidence="8" id="KW-1185">Reference proteome</keyword>
<dbReference type="Pfam" id="PF14226">
    <property type="entry name" value="DIOX_N"/>
    <property type="match status" value="1"/>
</dbReference>
<evidence type="ECO:0000256" key="5">
    <source>
        <dbReference type="RuleBase" id="RU003682"/>
    </source>
</evidence>
<dbReference type="FunFam" id="2.60.120.330:FF:000006">
    <property type="entry name" value="2-oxoglutarate-Fe(II) type oxidoreductase hxnY"/>
    <property type="match status" value="1"/>
</dbReference>
<dbReference type="AlphaFoldDB" id="A0A835F3W9"/>
<evidence type="ECO:0000259" key="6">
    <source>
        <dbReference type="PROSITE" id="PS51471"/>
    </source>
</evidence>
<dbReference type="Proteomes" id="UP000636709">
    <property type="component" value="Unassembled WGS sequence"/>
</dbReference>
<dbReference type="GO" id="GO:0051213">
    <property type="term" value="F:dioxygenase activity"/>
    <property type="evidence" value="ECO:0007669"/>
    <property type="project" value="UniProtKB-ARBA"/>
</dbReference>
<proteinExistence type="inferred from homology"/>
<evidence type="ECO:0000256" key="2">
    <source>
        <dbReference type="ARBA" id="ARBA00022723"/>
    </source>
</evidence>
<dbReference type="EMBL" id="JACEFO010001629">
    <property type="protein sequence ID" value="KAF8727883.1"/>
    <property type="molecule type" value="Genomic_DNA"/>
</dbReference>
<comment type="caution">
    <text evidence="7">The sequence shown here is derived from an EMBL/GenBank/DDBJ whole genome shotgun (WGS) entry which is preliminary data.</text>
</comment>
<dbReference type="PANTHER" id="PTHR10209">
    <property type="entry name" value="OXIDOREDUCTASE, 2OG-FE II OXYGENASE FAMILY PROTEIN"/>
    <property type="match status" value="1"/>
</dbReference>
<reference evidence="7" key="1">
    <citation type="submission" date="2020-07" db="EMBL/GenBank/DDBJ databases">
        <title>Genome sequence and genetic diversity analysis of an under-domesticated orphan crop, white fonio (Digitaria exilis).</title>
        <authorList>
            <person name="Bennetzen J.L."/>
            <person name="Chen S."/>
            <person name="Ma X."/>
            <person name="Wang X."/>
            <person name="Yssel A.E.J."/>
            <person name="Chaluvadi S.R."/>
            <person name="Johnson M."/>
            <person name="Gangashetty P."/>
            <person name="Hamidou F."/>
            <person name="Sanogo M.D."/>
            <person name="Zwaenepoel A."/>
            <person name="Wallace J."/>
            <person name="Van De Peer Y."/>
            <person name="Van Deynze A."/>
        </authorList>
    </citation>
    <scope>NUCLEOTIDE SEQUENCE</scope>
    <source>
        <tissue evidence="7">Leaves</tissue>
    </source>
</reference>
<keyword evidence="4 5" id="KW-0408">Iron</keyword>
<dbReference type="PROSITE" id="PS51471">
    <property type="entry name" value="FE2OG_OXY"/>
    <property type="match status" value="1"/>
</dbReference>
<dbReference type="Pfam" id="PF03171">
    <property type="entry name" value="2OG-FeII_Oxy"/>
    <property type="match status" value="1"/>
</dbReference>
<evidence type="ECO:0000313" key="7">
    <source>
        <dbReference type="EMBL" id="KAF8727883.1"/>
    </source>
</evidence>
<protein>
    <recommendedName>
        <fullName evidence="6">Fe2OG dioxygenase domain-containing protein</fullName>
    </recommendedName>
</protein>
<dbReference type="PRINTS" id="PR00682">
    <property type="entry name" value="IPNSYNTHASE"/>
</dbReference>
<evidence type="ECO:0000256" key="3">
    <source>
        <dbReference type="ARBA" id="ARBA00023002"/>
    </source>
</evidence>
<dbReference type="InterPro" id="IPR026992">
    <property type="entry name" value="DIOX_N"/>
</dbReference>
<name>A0A835F3W9_9POAL</name>
<sequence>MARSVGLPVVDLASPDLRAAAAAVRQACVEHGFFYVTNHGVDSTLMESLFAESKAFFDLPMEEKMKLQRSSNHRGYTPPYAEKLDASSKFVGDLKESFYIGPIGDSDLNQWPSEERFPSWKETMKSYVAAVLDTGKRILSLIALGLDLDTEFFEKIGALDCPSTFLRLLHYPGEVNESDSGNYGASAHSDYGAITLLVTDGTPGLQICREKDRDPQQWEDVHHIDGTIIVNIGDLLERWTNCVFRSTLHRVVAVGKERYSVAFFLDPNYDTVVQCLESCCSEANPPRFPPIGSGEYITGRINSTYK</sequence>
<dbReference type="PANTHER" id="PTHR10209:SF590">
    <property type="entry name" value="2-OXOGLUTARATE (2OG) AND FE(II)-DEPENDENT OXYGENASE SUPERFAMILY PROTEIN"/>
    <property type="match status" value="1"/>
</dbReference>
<dbReference type="SUPFAM" id="SSF51197">
    <property type="entry name" value="Clavaminate synthase-like"/>
    <property type="match status" value="1"/>
</dbReference>
<dbReference type="GO" id="GO:0046872">
    <property type="term" value="F:metal ion binding"/>
    <property type="evidence" value="ECO:0007669"/>
    <property type="project" value="UniProtKB-KW"/>
</dbReference>
<dbReference type="InterPro" id="IPR027443">
    <property type="entry name" value="IPNS-like_sf"/>
</dbReference>
<evidence type="ECO:0000313" key="8">
    <source>
        <dbReference type="Proteomes" id="UP000636709"/>
    </source>
</evidence>
<dbReference type="InterPro" id="IPR044861">
    <property type="entry name" value="IPNS-like_FE2OG_OXY"/>
</dbReference>
<feature type="domain" description="Fe2OG dioxygenase" evidence="6">
    <location>
        <begin position="162"/>
        <end position="267"/>
    </location>
</feature>
<evidence type="ECO:0000256" key="1">
    <source>
        <dbReference type="ARBA" id="ARBA00008056"/>
    </source>
</evidence>
<dbReference type="InterPro" id="IPR005123">
    <property type="entry name" value="Oxoglu/Fe-dep_dioxygenase_dom"/>
</dbReference>
<evidence type="ECO:0000256" key="4">
    <source>
        <dbReference type="ARBA" id="ARBA00023004"/>
    </source>
</evidence>
<organism evidence="7 8">
    <name type="scientific">Digitaria exilis</name>
    <dbReference type="NCBI Taxonomy" id="1010633"/>
    <lineage>
        <taxon>Eukaryota</taxon>
        <taxon>Viridiplantae</taxon>
        <taxon>Streptophyta</taxon>
        <taxon>Embryophyta</taxon>
        <taxon>Tracheophyta</taxon>
        <taxon>Spermatophyta</taxon>
        <taxon>Magnoliopsida</taxon>
        <taxon>Liliopsida</taxon>
        <taxon>Poales</taxon>
        <taxon>Poaceae</taxon>
        <taxon>PACMAD clade</taxon>
        <taxon>Panicoideae</taxon>
        <taxon>Panicodae</taxon>
        <taxon>Paniceae</taxon>
        <taxon>Anthephorinae</taxon>
        <taxon>Digitaria</taxon>
    </lineage>
</organism>
<accession>A0A835F3W9</accession>
<comment type="similarity">
    <text evidence="1 5">Belongs to the iron/ascorbate-dependent oxidoreductase family.</text>
</comment>
<dbReference type="OrthoDB" id="288590at2759"/>
<keyword evidence="2 5" id="KW-0479">Metal-binding</keyword>
<keyword evidence="3 5" id="KW-0560">Oxidoreductase</keyword>
<dbReference type="Gene3D" id="2.60.120.330">
    <property type="entry name" value="B-lactam Antibiotic, Isopenicillin N Synthase, Chain"/>
    <property type="match status" value="1"/>
</dbReference>